<evidence type="ECO:0000313" key="1">
    <source>
        <dbReference type="EMBL" id="KAG2312789.1"/>
    </source>
</evidence>
<dbReference type="Proteomes" id="UP000886595">
    <property type="component" value="Unassembled WGS sequence"/>
</dbReference>
<comment type="caution">
    <text evidence="1">The sequence shown here is derived from an EMBL/GenBank/DDBJ whole genome shotgun (WGS) entry which is preliminary data.</text>
</comment>
<keyword evidence="2" id="KW-1185">Reference proteome</keyword>
<gene>
    <name evidence="1" type="ORF">Bca52824_024346</name>
</gene>
<dbReference type="AlphaFoldDB" id="A0A8X8ATM1"/>
<organism evidence="1 2">
    <name type="scientific">Brassica carinata</name>
    <name type="common">Ethiopian mustard</name>
    <name type="synonym">Abyssinian cabbage</name>
    <dbReference type="NCBI Taxonomy" id="52824"/>
    <lineage>
        <taxon>Eukaryota</taxon>
        <taxon>Viridiplantae</taxon>
        <taxon>Streptophyta</taxon>
        <taxon>Embryophyta</taxon>
        <taxon>Tracheophyta</taxon>
        <taxon>Spermatophyta</taxon>
        <taxon>Magnoliopsida</taxon>
        <taxon>eudicotyledons</taxon>
        <taxon>Gunneridae</taxon>
        <taxon>Pentapetalae</taxon>
        <taxon>rosids</taxon>
        <taxon>malvids</taxon>
        <taxon>Brassicales</taxon>
        <taxon>Brassicaceae</taxon>
        <taxon>Brassiceae</taxon>
        <taxon>Brassica</taxon>
    </lineage>
</organism>
<accession>A0A8X8ATM1</accession>
<protein>
    <submittedName>
        <fullName evidence="1">Uncharacterized protein</fullName>
    </submittedName>
</protein>
<proteinExistence type="predicted"/>
<dbReference type="EMBL" id="JAAMPC010000005">
    <property type="protein sequence ID" value="KAG2312789.1"/>
    <property type="molecule type" value="Genomic_DNA"/>
</dbReference>
<sequence>MTIVARECHFAWRLVGSASQRCLPGVSSGLSTRACPDLQIPSRVGSSILITARVLLDSWRSWRVVYGFCYCHDLMPPPCSAPVASPLTLLSLSSGSQELTMASSFFSPLVIWSEWFLVASWFDCNFLALESLRVLFLSGDSDCLLGCWRRFQALRDVVYKPGFGVIARLRVVFYKTQDQSRRHRSSTNKAAGSLNINIEVSSERSSGKVFRSIHDVHQTNKIMFESFTGDAVAKNFHGGARRIVHRRHNGGKIHRRCRELHRKRFGDTEAESLIGDALKVMRLRFSAPPELEFYHCTAGV</sequence>
<evidence type="ECO:0000313" key="2">
    <source>
        <dbReference type="Proteomes" id="UP000886595"/>
    </source>
</evidence>
<name>A0A8X8ATM1_BRACI</name>
<reference evidence="1 2" key="1">
    <citation type="submission" date="2020-02" db="EMBL/GenBank/DDBJ databases">
        <authorList>
            <person name="Ma Q."/>
            <person name="Huang Y."/>
            <person name="Song X."/>
            <person name="Pei D."/>
        </authorList>
    </citation>
    <scope>NUCLEOTIDE SEQUENCE [LARGE SCALE GENOMIC DNA]</scope>
    <source>
        <strain evidence="1">Sxm20200214</strain>
        <tissue evidence="1">Leaf</tissue>
    </source>
</reference>